<keyword evidence="2" id="KW-1185">Reference proteome</keyword>
<dbReference type="EMBL" id="CP012034">
    <property type="protein sequence ID" value="AKP67174.1"/>
    <property type="molecule type" value="Genomic_DNA"/>
</dbReference>
<name>A0A0H4QFI4_9LACO</name>
<protein>
    <submittedName>
        <fullName evidence="1">Uncharacterized protein</fullName>
    </submittedName>
</protein>
<dbReference type="OrthoDB" id="9769734at2"/>
<accession>A0A0H4QFI4</accession>
<dbReference type="STRING" id="1007676.ABM34_06240"/>
<dbReference type="InterPro" id="IPR014060">
    <property type="entry name" value="PglZ"/>
</dbReference>
<dbReference type="KEGG" id="lgn:ABM34_06240"/>
<dbReference type="PATRIC" id="fig|1007676.4.peg.1240"/>
<dbReference type="AlphaFoldDB" id="A0A0H4QFI4"/>
<dbReference type="NCBIfam" id="TIGR02687">
    <property type="entry name" value="BREX-1 system phosphatase PglZ type A"/>
    <property type="match status" value="1"/>
</dbReference>
<dbReference type="Proteomes" id="UP000036106">
    <property type="component" value="Chromosome"/>
</dbReference>
<proteinExistence type="predicted"/>
<gene>
    <name evidence="1" type="ORF">ABM34_06240</name>
</gene>
<reference evidence="2" key="1">
    <citation type="submission" date="2015-07" db="EMBL/GenBank/DDBJ databases">
        <title>Lactobacillus ginsenosidimutans/EMML 3141/ whole genome sequencing.</title>
        <authorList>
            <person name="Kim M.K."/>
            <person name="Im W.-T."/>
            <person name="Srinivasan S."/>
            <person name="Lee J.-J."/>
        </authorList>
    </citation>
    <scope>NUCLEOTIDE SEQUENCE [LARGE SCALE GENOMIC DNA]</scope>
    <source>
        <strain evidence="2">EMML 3041</strain>
    </source>
</reference>
<dbReference type="RefSeq" id="WP_048704312.1">
    <property type="nucleotide sequence ID" value="NZ_CP012034.1"/>
</dbReference>
<evidence type="ECO:0000313" key="2">
    <source>
        <dbReference type="Proteomes" id="UP000036106"/>
    </source>
</evidence>
<dbReference type="Pfam" id="PF08665">
    <property type="entry name" value="PglZ"/>
    <property type="match status" value="1"/>
</dbReference>
<organism evidence="1 2">
    <name type="scientific">Companilactobacillus ginsenosidimutans</name>
    <dbReference type="NCBI Taxonomy" id="1007676"/>
    <lineage>
        <taxon>Bacteria</taxon>
        <taxon>Bacillati</taxon>
        <taxon>Bacillota</taxon>
        <taxon>Bacilli</taxon>
        <taxon>Lactobacillales</taxon>
        <taxon>Lactobacillaceae</taxon>
        <taxon>Companilactobacillus</taxon>
    </lineage>
</organism>
<evidence type="ECO:0000313" key="1">
    <source>
        <dbReference type="EMBL" id="AKP67174.1"/>
    </source>
</evidence>
<sequence>MADVDLKQVVESLKNKFQGRYQFIFWYDNDAEFEDNIEELSTDLEDIAKVVVLQPGHQLETKIKLNAIDDDKKVLVYSPAAQPILDENHLRDMVRYSDTFTADSKEILRKDLGLPESMRDFVANHMDFFGNKERRNAFATFELSSYQENPEWSIMATIVKLKTPLFSFFDILQVIMTANLNDNEYLAQFEKFNVLDTFWDTVKYEFNYNKEHDLVKFSSAMYLTTTFKQMDVQFPKSLSEYDLSEKVANVQTFMQQFGTKSYQSSGDTYSDVEAAVWAFINGGSIFKDMDINVIAKSDVFKYFDWLVLNWIQDRLGLEDLDAQINGQLIDVLIKKRSDMHFGHVDPIKSYYQMMKMAYFIVLMSQDEPEQSFDNIVGSYVDGGFEMDTYYRKFIYYYQETDQPEEFEKTKLLIEDVYVNSYLDKQLLAWNKNFHFDAISPRKLQRNFYKNYVEPETNRIVVIISDAFRFEAAKELQDELGKSSQVSEQKMDYMITGLPSVTYMGMPSLLPNETLCLDEKKLLVDGGEATDMKSREKILQSANQDSCTFPLDDLKGASTKDIREWFAGKQVVYIYHNQIDAIADNRKTEDDVFKATEETINDIKKLILRLRSSSINHFYVTADHGYIYRDAKLLPEDKIDVSHVENDAKSQRYMITSETIDEPGIGSQKLSDILNNNDDRSVYYPTTANIFKSAGSYNYVHGGSSPQEMIVPLLEVKSNKGKTDEEDVKLSIVSTSNKITSLEVKVSLMQVTPVSATVKPAVYSLYFVDDQNQLISGQVTVNANKGEDSTVQDRIFSKQIVLADRTYDKSKKYYLVIKNTRNGVVESIPYIMDITIPGGFGFDI</sequence>